<dbReference type="SUPFAM" id="SSF48371">
    <property type="entry name" value="ARM repeat"/>
    <property type="match status" value="1"/>
</dbReference>
<dbReference type="Proteomes" id="UP000675664">
    <property type="component" value="Unassembled WGS sequence"/>
</dbReference>
<dbReference type="EMBL" id="JAGSND010000018">
    <property type="protein sequence ID" value="MBR0599912.1"/>
    <property type="molecule type" value="Genomic_DNA"/>
</dbReference>
<evidence type="ECO:0000313" key="1">
    <source>
        <dbReference type="EMBL" id="MBR0599912.1"/>
    </source>
</evidence>
<keyword evidence="2" id="KW-1185">Reference proteome</keyword>
<evidence type="ECO:0000313" key="2">
    <source>
        <dbReference type="Proteomes" id="UP000675664"/>
    </source>
</evidence>
<dbReference type="Gene3D" id="1.25.10.90">
    <property type="match status" value="1"/>
</dbReference>
<comment type="caution">
    <text evidence="1">The sequence shown here is derived from an EMBL/GenBank/DDBJ whole genome shotgun (WGS) entry which is preliminary data.</text>
</comment>
<dbReference type="PANTHER" id="PTHR34070:SF1">
    <property type="entry name" value="DNA ALKYLATION REPAIR PROTEIN"/>
    <property type="match status" value="1"/>
</dbReference>
<dbReference type="Pfam" id="PF08713">
    <property type="entry name" value="DNA_alkylation"/>
    <property type="match status" value="1"/>
</dbReference>
<dbReference type="InterPro" id="IPR014825">
    <property type="entry name" value="DNA_alkylation"/>
</dbReference>
<dbReference type="RefSeq" id="WP_227020041.1">
    <property type="nucleotide sequence ID" value="NZ_JAGSND010000018.1"/>
</dbReference>
<sequence>MYQELRDRLHTESEQGYRNFHMNLVPGIENILGVRMPTLRKLAKELAKNDWRSYLKEAPEDYYEEVLLKGLVIGLSKCSLEEKLNDIADFVPKINNWAVCDSFCNSLKFTNKHMPEMLAFIEPYLSSEEEFEVRFAVVMLLSFYIESNHIDHVLSLLNQVKHQGYYVKMAVAWALSICYIKFPEKTTPWLKTNQLDDFTHNKALQKITESLRIDQQTKGWIRSLKR</sequence>
<dbReference type="InterPro" id="IPR016024">
    <property type="entry name" value="ARM-type_fold"/>
</dbReference>
<dbReference type="PANTHER" id="PTHR34070">
    <property type="entry name" value="ARMADILLO-TYPE FOLD"/>
    <property type="match status" value="1"/>
</dbReference>
<proteinExistence type="predicted"/>
<accession>A0A8J7W2Y2</accession>
<name>A0A8J7W2Y2_9FIRM</name>
<gene>
    <name evidence="1" type="ORF">KCX82_18670</name>
</gene>
<reference evidence="1" key="2">
    <citation type="submission" date="2021-04" db="EMBL/GenBank/DDBJ databases">
        <authorList>
            <person name="Liu J."/>
        </authorList>
    </citation>
    <scope>NUCLEOTIDE SEQUENCE</scope>
    <source>
        <strain evidence="1">BAD-6</strain>
    </source>
</reference>
<organism evidence="1 2">
    <name type="scientific">Sinanaerobacter chloroacetimidivorans</name>
    <dbReference type="NCBI Taxonomy" id="2818044"/>
    <lineage>
        <taxon>Bacteria</taxon>
        <taxon>Bacillati</taxon>
        <taxon>Bacillota</taxon>
        <taxon>Clostridia</taxon>
        <taxon>Peptostreptococcales</taxon>
        <taxon>Anaerovoracaceae</taxon>
        <taxon>Sinanaerobacter</taxon>
    </lineage>
</organism>
<dbReference type="AlphaFoldDB" id="A0A8J7W2Y2"/>
<reference evidence="1" key="1">
    <citation type="submission" date="2021-04" db="EMBL/GenBank/DDBJ databases">
        <title>Sinoanaerobacter chloroacetimidivorans sp. nov., an obligate anaerobic bacterium isolated from anaerobic sludge.</title>
        <authorList>
            <person name="Bao Y."/>
        </authorList>
    </citation>
    <scope>NUCLEOTIDE SEQUENCE</scope>
    <source>
        <strain evidence="1">BAD-6</strain>
    </source>
</reference>
<dbReference type="CDD" id="cd06561">
    <property type="entry name" value="AlkD_like"/>
    <property type="match status" value="1"/>
</dbReference>
<protein>
    <submittedName>
        <fullName evidence="1">DNA alkylation repair protein</fullName>
    </submittedName>
</protein>